<gene>
    <name evidence="1" type="ORF">RIMI_LOCUS18940728</name>
</gene>
<dbReference type="Gene3D" id="2.60.40.10">
    <property type="entry name" value="Immunoglobulins"/>
    <property type="match status" value="1"/>
</dbReference>
<dbReference type="InterPro" id="IPR050199">
    <property type="entry name" value="IgHV"/>
</dbReference>
<dbReference type="SUPFAM" id="SSF48726">
    <property type="entry name" value="Immunoglobulin"/>
    <property type="match status" value="1"/>
</dbReference>
<accession>A0ABN9MBL8</accession>
<dbReference type="InterPro" id="IPR013783">
    <property type="entry name" value="Ig-like_fold"/>
</dbReference>
<evidence type="ECO:0000313" key="1">
    <source>
        <dbReference type="EMBL" id="CAJ0964133.1"/>
    </source>
</evidence>
<dbReference type="Proteomes" id="UP001176940">
    <property type="component" value="Unassembled WGS sequence"/>
</dbReference>
<organism evidence="1 2">
    <name type="scientific">Ranitomeya imitator</name>
    <name type="common">mimic poison frog</name>
    <dbReference type="NCBI Taxonomy" id="111125"/>
    <lineage>
        <taxon>Eukaryota</taxon>
        <taxon>Metazoa</taxon>
        <taxon>Chordata</taxon>
        <taxon>Craniata</taxon>
        <taxon>Vertebrata</taxon>
        <taxon>Euteleostomi</taxon>
        <taxon>Amphibia</taxon>
        <taxon>Batrachia</taxon>
        <taxon>Anura</taxon>
        <taxon>Neobatrachia</taxon>
        <taxon>Hyloidea</taxon>
        <taxon>Dendrobatidae</taxon>
        <taxon>Dendrobatinae</taxon>
        <taxon>Ranitomeya</taxon>
    </lineage>
</organism>
<dbReference type="PANTHER" id="PTHR23266">
    <property type="entry name" value="IMMUNOGLOBULIN HEAVY CHAIN"/>
    <property type="match status" value="1"/>
</dbReference>
<evidence type="ECO:0008006" key="3">
    <source>
        <dbReference type="Google" id="ProtNLM"/>
    </source>
</evidence>
<name>A0ABN9MBL8_9NEOB</name>
<evidence type="ECO:0000313" key="2">
    <source>
        <dbReference type="Proteomes" id="UP001176940"/>
    </source>
</evidence>
<reference evidence="1" key="1">
    <citation type="submission" date="2023-07" db="EMBL/GenBank/DDBJ databases">
        <authorList>
            <person name="Stuckert A."/>
        </authorList>
    </citation>
    <scope>NUCLEOTIDE SEQUENCE</scope>
</reference>
<sequence length="109" mass="11947">MPRARSPIGDRGSHAQVLQHIPLVLQEGPERANFGVTSQVSMVESGPGIARPSEILDLTCKVTGASLTDSTNMHCVYWIRQPEGKGLEWLGHICYENIANIMPSLSRHV</sequence>
<keyword evidence="2" id="KW-1185">Reference proteome</keyword>
<dbReference type="InterPro" id="IPR036179">
    <property type="entry name" value="Ig-like_dom_sf"/>
</dbReference>
<proteinExistence type="predicted"/>
<comment type="caution">
    <text evidence="1">The sequence shown here is derived from an EMBL/GenBank/DDBJ whole genome shotgun (WGS) entry which is preliminary data.</text>
</comment>
<dbReference type="EMBL" id="CAUEEQ010059124">
    <property type="protein sequence ID" value="CAJ0964133.1"/>
    <property type="molecule type" value="Genomic_DNA"/>
</dbReference>
<protein>
    <recommendedName>
        <fullName evidence="3">Ig-like domain-containing protein</fullName>
    </recommendedName>
</protein>